<evidence type="ECO:0000259" key="5">
    <source>
        <dbReference type="PROSITE" id="PS51007"/>
    </source>
</evidence>
<sequence length="995" mass="108569">MPKPMFYNKLLLIPLIILLLLAGTNRNDERISEPSARADSTRLKKAMASFKLEPGLRIELIAAEPLVVDPVALAFDEKRRMYVVEDRGYPDPAEGGSPTTLGRIALLEDKDGDGKYDHRSEFATGLTYPNGLLVWKGGVFVTCAPDIYYMKDTDGDGVADIRQVVLTGFSNKQTAQIRVSHPTLGLDGKVYVTSGLNSGEVRSPLYPDRPAVSFAPADGRFDPETFEFETTGGRSQFGLTFDAYGRRFGCSNRHPVRQIVLEPWHLRRNPYLLFTETIENVSKVEAEAAVFPISGAITSADFIPRLIGLSHTGTFTSASGVMMYNGTGLTAAHRGNVFICESAQNLVQRQIVSPKGVSFQSELPYKGREFLSSTDEWFRPVFLQHGPEGALYIADMHRKVIDHPSYVPEEARGGLDFESGKTDGRIYRVIRESFKDKSPVGLASFGSVKQLVSALQSPEEWERQTAHRLLLENRDQAAVPFLKQAVISSKFPESRLRALWILESYKASDPKTLQVALADKDAGVREQAVLLAGNAYSSHPELLSFLTAAAHDPAARVRFTSALVLGSVEGSRATSALCSIAARDGADRWVRAAVLSGIGNRLPEFLAAFRAQPKPDPVAFSAVMQDLGQLFGNGASFADCRILLKDMIENHGDYGWRISTTLGLAEGVSRRTGLPSSEDGILFSLLGENAQVSEKQQLNKFITEVASRAGNPALGTRSRISATALLGYTPFDKSLKVLQKLMDARNPAELQLETVSALARLGDVRGGVYLTQKNIWSNYTPRVKSAVIAAMVSSPAFINVLFGTIEKQVISAAEISSMDRQRLMKNKDEAISARAQELFRELEGGGRMKVYQDYRSILTSTADAKSGKAVFTRACSACHTYAGSGGKVGPDLTGVRNQPADALLLHILVPNYEVLPAYQAVSVETNDGRSLSGWLMAESDNSLTLKTAFGTQESILRKNIKTLSNSGLSLMPEGLEQTMTRDELAQLIAFLKAGS</sequence>
<name>A0A916JIX1_9BACT</name>
<dbReference type="InterPro" id="IPR016024">
    <property type="entry name" value="ARM-type_fold"/>
</dbReference>
<dbReference type="Gene3D" id="2.120.10.30">
    <property type="entry name" value="TolB, C-terminal domain"/>
    <property type="match status" value="1"/>
</dbReference>
<dbReference type="NCBIfam" id="TIGR02603">
    <property type="entry name" value="CxxCH_TIGR02603"/>
    <property type="match status" value="1"/>
</dbReference>
<dbReference type="NCBIfam" id="TIGR02604">
    <property type="entry name" value="Piru_Ver_Nterm"/>
    <property type="match status" value="1"/>
</dbReference>
<dbReference type="InterPro" id="IPR013428">
    <property type="entry name" value="Membrane-bound_put_N"/>
</dbReference>
<accession>A0A916JIX1</accession>
<dbReference type="PROSITE" id="PS51007">
    <property type="entry name" value="CYTC"/>
    <property type="match status" value="1"/>
</dbReference>
<dbReference type="GO" id="GO:0020037">
    <property type="term" value="F:heme binding"/>
    <property type="evidence" value="ECO:0007669"/>
    <property type="project" value="InterPro"/>
</dbReference>
<evidence type="ECO:0000256" key="4">
    <source>
        <dbReference type="PROSITE-ProRule" id="PRU00433"/>
    </source>
</evidence>
<evidence type="ECO:0000256" key="2">
    <source>
        <dbReference type="ARBA" id="ARBA00022723"/>
    </source>
</evidence>
<dbReference type="InterPro" id="IPR011042">
    <property type="entry name" value="6-blade_b-propeller_TolB-like"/>
</dbReference>
<keyword evidence="1 4" id="KW-0349">Heme</keyword>
<evidence type="ECO:0000313" key="7">
    <source>
        <dbReference type="Proteomes" id="UP000680038"/>
    </source>
</evidence>
<keyword evidence="2 4" id="KW-0479">Metal-binding</keyword>
<dbReference type="Pfam" id="PF13646">
    <property type="entry name" value="HEAT_2"/>
    <property type="match status" value="1"/>
</dbReference>
<dbReference type="InterPro" id="IPR009056">
    <property type="entry name" value="Cyt_c-like_dom"/>
</dbReference>
<evidence type="ECO:0000256" key="1">
    <source>
        <dbReference type="ARBA" id="ARBA00022617"/>
    </source>
</evidence>
<dbReference type="Pfam" id="PF13442">
    <property type="entry name" value="Cytochrome_CBB3"/>
    <property type="match status" value="1"/>
</dbReference>
<keyword evidence="3 4" id="KW-0408">Iron</keyword>
<organism evidence="6 7">
    <name type="scientific">Dyadobacter helix</name>
    <dbReference type="NCBI Taxonomy" id="2822344"/>
    <lineage>
        <taxon>Bacteria</taxon>
        <taxon>Pseudomonadati</taxon>
        <taxon>Bacteroidota</taxon>
        <taxon>Cytophagia</taxon>
        <taxon>Cytophagales</taxon>
        <taxon>Spirosomataceae</taxon>
        <taxon>Dyadobacter</taxon>
    </lineage>
</organism>
<dbReference type="GO" id="GO:0046872">
    <property type="term" value="F:metal ion binding"/>
    <property type="evidence" value="ECO:0007669"/>
    <property type="project" value="UniProtKB-KW"/>
</dbReference>
<evidence type="ECO:0000256" key="3">
    <source>
        <dbReference type="ARBA" id="ARBA00023004"/>
    </source>
</evidence>
<dbReference type="InterPro" id="IPR011041">
    <property type="entry name" value="Quinoprot_gluc/sorb_DH_b-prop"/>
</dbReference>
<dbReference type="SUPFAM" id="SSF50952">
    <property type="entry name" value="Soluble quinoprotein glucose dehydrogenase"/>
    <property type="match status" value="1"/>
</dbReference>
<dbReference type="AlphaFoldDB" id="A0A916JIX1"/>
<feature type="domain" description="Cytochrome c" evidence="5">
    <location>
        <begin position="862"/>
        <end position="995"/>
    </location>
</feature>
<dbReference type="PANTHER" id="PTHR33546:SF1">
    <property type="entry name" value="LARGE, MULTIFUNCTIONAL SECRETED PROTEIN"/>
    <property type="match status" value="1"/>
</dbReference>
<dbReference type="Pfam" id="PF23500">
    <property type="entry name" value="DUF7133"/>
    <property type="match status" value="1"/>
</dbReference>
<reference evidence="6" key="1">
    <citation type="submission" date="2021-04" db="EMBL/GenBank/DDBJ databases">
        <authorList>
            <person name="Rodrigo-Torres L."/>
            <person name="Arahal R. D."/>
            <person name="Lucena T."/>
        </authorList>
    </citation>
    <scope>NUCLEOTIDE SEQUENCE</scope>
    <source>
        <strain evidence="6">CECT 9275</strain>
    </source>
</reference>
<dbReference type="Gene3D" id="1.10.760.10">
    <property type="entry name" value="Cytochrome c-like domain"/>
    <property type="match status" value="1"/>
</dbReference>
<proteinExistence type="predicted"/>
<dbReference type="Gene3D" id="1.25.10.10">
    <property type="entry name" value="Leucine-rich Repeat Variant"/>
    <property type="match status" value="1"/>
</dbReference>
<dbReference type="InterPro" id="IPR055557">
    <property type="entry name" value="DUF7133"/>
</dbReference>
<dbReference type="GO" id="GO:0009055">
    <property type="term" value="F:electron transfer activity"/>
    <property type="evidence" value="ECO:0007669"/>
    <property type="project" value="InterPro"/>
</dbReference>
<evidence type="ECO:0000313" key="6">
    <source>
        <dbReference type="EMBL" id="CAG5018882.1"/>
    </source>
</evidence>
<dbReference type="SUPFAM" id="SSF48371">
    <property type="entry name" value="ARM repeat"/>
    <property type="match status" value="1"/>
</dbReference>
<keyword evidence="7" id="KW-1185">Reference proteome</keyword>
<dbReference type="InterPro" id="IPR013427">
    <property type="entry name" value="Haem-bd_dom_put"/>
</dbReference>
<dbReference type="InterPro" id="IPR011989">
    <property type="entry name" value="ARM-like"/>
</dbReference>
<dbReference type="PANTHER" id="PTHR33546">
    <property type="entry name" value="LARGE, MULTIFUNCTIONAL SECRETED PROTEIN-RELATED"/>
    <property type="match status" value="1"/>
</dbReference>
<dbReference type="SUPFAM" id="SSF46626">
    <property type="entry name" value="Cytochrome c"/>
    <property type="match status" value="1"/>
</dbReference>
<dbReference type="Proteomes" id="UP000680038">
    <property type="component" value="Unassembled WGS sequence"/>
</dbReference>
<gene>
    <name evidence="6" type="ORF">DYBT9275_06090</name>
</gene>
<dbReference type="InterPro" id="IPR036909">
    <property type="entry name" value="Cyt_c-like_dom_sf"/>
</dbReference>
<comment type="caution">
    <text evidence="6">The sequence shown here is derived from an EMBL/GenBank/DDBJ whole genome shotgun (WGS) entry which is preliminary data.</text>
</comment>
<dbReference type="EMBL" id="CAJRAF010000004">
    <property type="protein sequence ID" value="CAG5018882.1"/>
    <property type="molecule type" value="Genomic_DNA"/>
</dbReference>
<protein>
    <recommendedName>
        <fullName evidence="5">Cytochrome c domain-containing protein</fullName>
    </recommendedName>
</protein>